<dbReference type="Gene3D" id="3.90.79.10">
    <property type="entry name" value="Nucleoside Triphosphate Pyrophosphohydrolase"/>
    <property type="match status" value="1"/>
</dbReference>
<dbReference type="PROSITE" id="PS00893">
    <property type="entry name" value="NUDIX_BOX"/>
    <property type="match status" value="1"/>
</dbReference>
<sequence>MSGTQILAGTEDRYDGVQIDPAGLPSDPTEFTLRLTESLLVWQRQQKKGIWLHLPVSKAGMLLEPALQQGFTFHHAEQSYLQLTRWLPSTENKLPANASHQAGVGCFVLNERQQVLMVQERNGPLRGKGVWKMVTGMVDLGEDITAAAEREVLEEAGVRAKFDAVLGFRQAHGFAFGKSDFFFVMALRAEPGQGKLTLQEDELEAVTWMPLEEYSNLSFHQERPLLRQIAECCTAYAKGIYAGMQACKLNNGHKDPWPSREDLFVFGKDF</sequence>
<dbReference type="EMBL" id="CAUYUE010000002">
    <property type="protein sequence ID" value="CAK0745181.1"/>
    <property type="molecule type" value="Genomic_DNA"/>
</dbReference>
<dbReference type="InterPro" id="IPR000086">
    <property type="entry name" value="NUDIX_hydrolase_dom"/>
</dbReference>
<dbReference type="GO" id="GO:0051287">
    <property type="term" value="F:NAD binding"/>
    <property type="evidence" value="ECO:0007669"/>
    <property type="project" value="TreeGrafter"/>
</dbReference>
<name>A0AAV1HVB0_9CHLO</name>
<dbReference type="Gene3D" id="3.40.630.30">
    <property type="match status" value="1"/>
</dbReference>
<dbReference type="Proteomes" id="UP001314263">
    <property type="component" value="Unassembled WGS sequence"/>
</dbReference>
<dbReference type="InterPro" id="IPR003293">
    <property type="entry name" value="Nudix_hydrolase6-like"/>
</dbReference>
<dbReference type="CDD" id="cd04670">
    <property type="entry name" value="NUDIX_ASFGF2_Nudt6"/>
    <property type="match status" value="1"/>
</dbReference>
<feature type="domain" description="Nudix hydrolase" evidence="3">
    <location>
        <begin position="99"/>
        <end position="231"/>
    </location>
</feature>
<keyword evidence="5" id="KW-1185">Reference proteome</keyword>
<comment type="similarity">
    <text evidence="1">Belongs to the Nudix hydrolase family.</text>
</comment>
<evidence type="ECO:0000313" key="5">
    <source>
        <dbReference type="Proteomes" id="UP001314263"/>
    </source>
</evidence>
<keyword evidence="2" id="KW-0378">Hydrolase</keyword>
<dbReference type="PROSITE" id="PS51462">
    <property type="entry name" value="NUDIX"/>
    <property type="match status" value="1"/>
</dbReference>
<dbReference type="SUPFAM" id="SSF55811">
    <property type="entry name" value="Nudix"/>
    <property type="match status" value="1"/>
</dbReference>
<dbReference type="InterPro" id="IPR015797">
    <property type="entry name" value="NUDIX_hydrolase-like_dom_sf"/>
</dbReference>
<organism evidence="4 5">
    <name type="scientific">Coccomyxa viridis</name>
    <dbReference type="NCBI Taxonomy" id="1274662"/>
    <lineage>
        <taxon>Eukaryota</taxon>
        <taxon>Viridiplantae</taxon>
        <taxon>Chlorophyta</taxon>
        <taxon>core chlorophytes</taxon>
        <taxon>Trebouxiophyceae</taxon>
        <taxon>Trebouxiophyceae incertae sedis</taxon>
        <taxon>Coccomyxaceae</taxon>
        <taxon>Coccomyxa</taxon>
    </lineage>
</organism>
<dbReference type="GO" id="GO:0035529">
    <property type="term" value="F:NADH pyrophosphatase activity"/>
    <property type="evidence" value="ECO:0007669"/>
    <property type="project" value="TreeGrafter"/>
</dbReference>
<evidence type="ECO:0000256" key="2">
    <source>
        <dbReference type="ARBA" id="ARBA00022801"/>
    </source>
</evidence>
<gene>
    <name evidence="4" type="ORF">CVIRNUC_001602</name>
</gene>
<proteinExistence type="inferred from homology"/>
<comment type="caution">
    <text evidence="4">The sequence shown here is derived from an EMBL/GenBank/DDBJ whole genome shotgun (WGS) entry which is preliminary data.</text>
</comment>
<dbReference type="PANTHER" id="PTHR13994:SF13">
    <property type="entry name" value="FI03680P"/>
    <property type="match status" value="1"/>
</dbReference>
<dbReference type="GO" id="GO:0047631">
    <property type="term" value="F:ADP-ribose diphosphatase activity"/>
    <property type="evidence" value="ECO:0007669"/>
    <property type="project" value="TreeGrafter"/>
</dbReference>
<dbReference type="Pfam" id="PF18290">
    <property type="entry name" value="Nudix_hydro"/>
    <property type="match status" value="1"/>
</dbReference>
<dbReference type="PANTHER" id="PTHR13994">
    <property type="entry name" value="NUDIX HYDROLASE RELATED"/>
    <property type="match status" value="1"/>
</dbReference>
<accession>A0AAV1HVB0</accession>
<protein>
    <recommendedName>
        <fullName evidence="3">Nudix hydrolase domain-containing protein</fullName>
    </recommendedName>
</protein>
<dbReference type="AlphaFoldDB" id="A0AAV1HVB0"/>
<dbReference type="PRINTS" id="PR01356">
    <property type="entry name" value="GFGPROTEIN"/>
</dbReference>
<evidence type="ECO:0000259" key="3">
    <source>
        <dbReference type="PROSITE" id="PS51462"/>
    </source>
</evidence>
<dbReference type="InterPro" id="IPR020084">
    <property type="entry name" value="NUDIX_hydrolase_CS"/>
</dbReference>
<evidence type="ECO:0000313" key="4">
    <source>
        <dbReference type="EMBL" id="CAK0745181.1"/>
    </source>
</evidence>
<dbReference type="InterPro" id="IPR040618">
    <property type="entry name" value="Pre-Nudix"/>
</dbReference>
<evidence type="ECO:0000256" key="1">
    <source>
        <dbReference type="ARBA" id="ARBA00005582"/>
    </source>
</evidence>
<dbReference type="Pfam" id="PF00293">
    <property type="entry name" value="NUDIX"/>
    <property type="match status" value="1"/>
</dbReference>
<reference evidence="4 5" key="1">
    <citation type="submission" date="2023-10" db="EMBL/GenBank/DDBJ databases">
        <authorList>
            <person name="Maclean D."/>
            <person name="Macfadyen A."/>
        </authorList>
    </citation>
    <scope>NUCLEOTIDE SEQUENCE [LARGE SCALE GENOMIC DNA]</scope>
</reference>